<proteinExistence type="predicted"/>
<keyword evidence="2" id="KW-1185">Reference proteome</keyword>
<evidence type="ECO:0000313" key="2">
    <source>
        <dbReference type="Proteomes" id="UP001066276"/>
    </source>
</evidence>
<dbReference type="AlphaFoldDB" id="A0AAV7LI02"/>
<comment type="caution">
    <text evidence="1">The sequence shown here is derived from an EMBL/GenBank/DDBJ whole genome shotgun (WGS) entry which is preliminary data.</text>
</comment>
<dbReference type="EMBL" id="JANPWB010000015">
    <property type="protein sequence ID" value="KAJ1088483.1"/>
    <property type="molecule type" value="Genomic_DNA"/>
</dbReference>
<name>A0AAV7LI02_PLEWA</name>
<accession>A0AAV7LI02</accession>
<dbReference type="Proteomes" id="UP001066276">
    <property type="component" value="Chromosome 11"/>
</dbReference>
<organism evidence="1 2">
    <name type="scientific">Pleurodeles waltl</name>
    <name type="common">Iberian ribbed newt</name>
    <dbReference type="NCBI Taxonomy" id="8319"/>
    <lineage>
        <taxon>Eukaryota</taxon>
        <taxon>Metazoa</taxon>
        <taxon>Chordata</taxon>
        <taxon>Craniata</taxon>
        <taxon>Vertebrata</taxon>
        <taxon>Euteleostomi</taxon>
        <taxon>Amphibia</taxon>
        <taxon>Batrachia</taxon>
        <taxon>Caudata</taxon>
        <taxon>Salamandroidea</taxon>
        <taxon>Salamandridae</taxon>
        <taxon>Pleurodelinae</taxon>
        <taxon>Pleurodeles</taxon>
    </lineage>
</organism>
<reference evidence="1" key="1">
    <citation type="journal article" date="2022" name="bioRxiv">
        <title>Sequencing and chromosome-scale assembly of the giantPleurodeles waltlgenome.</title>
        <authorList>
            <person name="Brown T."/>
            <person name="Elewa A."/>
            <person name="Iarovenko S."/>
            <person name="Subramanian E."/>
            <person name="Araus A.J."/>
            <person name="Petzold A."/>
            <person name="Susuki M."/>
            <person name="Suzuki K.-i.T."/>
            <person name="Hayashi T."/>
            <person name="Toyoda A."/>
            <person name="Oliveira C."/>
            <person name="Osipova E."/>
            <person name="Leigh N.D."/>
            <person name="Simon A."/>
            <person name="Yun M.H."/>
        </authorList>
    </citation>
    <scope>NUCLEOTIDE SEQUENCE</scope>
    <source>
        <strain evidence="1">20211129_DDA</strain>
        <tissue evidence="1">Liver</tissue>
    </source>
</reference>
<gene>
    <name evidence="1" type="ORF">NDU88_001640</name>
</gene>
<sequence length="123" mass="13410">MHGSNAPHQPSTVALKRSSTCLLPSLMAHTSGECALASRQHRHHHYPGKQEIELAKRRLSVSSLRYLPLGVLEASLIGASNDEELVWRGGSSEGMPYDDPVAVGIQGDVDEPDLAQRQDYDPL</sequence>
<protein>
    <submittedName>
        <fullName evidence="1">Uncharacterized protein</fullName>
    </submittedName>
</protein>
<evidence type="ECO:0000313" key="1">
    <source>
        <dbReference type="EMBL" id="KAJ1088483.1"/>
    </source>
</evidence>